<feature type="chain" id="PRO_5026697409" evidence="1">
    <location>
        <begin position="18"/>
        <end position="102"/>
    </location>
</feature>
<evidence type="ECO:0000313" key="3">
    <source>
        <dbReference type="RefSeq" id="XP_030368870.1"/>
    </source>
</evidence>
<feature type="signal peptide" evidence="1">
    <location>
        <begin position="1"/>
        <end position="17"/>
    </location>
</feature>
<accession>A0A6J2T0T3</accession>
<evidence type="ECO:0000313" key="2">
    <source>
        <dbReference type="Proteomes" id="UP000504634"/>
    </source>
</evidence>
<keyword evidence="1" id="KW-0732">Signal</keyword>
<dbReference type="Proteomes" id="UP000504634">
    <property type="component" value="Unplaced"/>
</dbReference>
<gene>
    <name evidence="3" type="primary">LOC115619975</name>
</gene>
<keyword evidence="2" id="KW-1185">Reference proteome</keyword>
<dbReference type="AlphaFoldDB" id="A0A6J2T0T3"/>
<proteinExistence type="predicted"/>
<reference evidence="3" key="1">
    <citation type="submission" date="2025-08" db="UniProtKB">
        <authorList>
            <consortium name="RefSeq"/>
        </authorList>
    </citation>
    <scope>IDENTIFICATION</scope>
    <source>
        <strain evidence="3">11010-0011.00</strain>
        <tissue evidence="3">Whole body</tissue>
    </source>
</reference>
<evidence type="ECO:0000256" key="1">
    <source>
        <dbReference type="SAM" id="SignalP"/>
    </source>
</evidence>
<dbReference type="GeneID" id="115619975"/>
<name>A0A6J2T0T3_DROLE</name>
<dbReference type="RefSeq" id="XP_030368870.1">
    <property type="nucleotide sequence ID" value="XM_030513010.1"/>
</dbReference>
<sequence length="102" mass="10963">MKLILILLIAGVACTLAAPANQQEHQQAESLSKAKRGLSLGLGYHAPLVTHSHYVAPAVVHHAPLISHAPLIAHAPLISHAPLIAHPVSYHLPTYHSIHHFK</sequence>
<organism evidence="2 3">
    <name type="scientific">Drosophila lebanonensis</name>
    <name type="common">Fruit fly</name>
    <name type="synonym">Scaptodrosophila lebanonensis</name>
    <dbReference type="NCBI Taxonomy" id="7225"/>
    <lineage>
        <taxon>Eukaryota</taxon>
        <taxon>Metazoa</taxon>
        <taxon>Ecdysozoa</taxon>
        <taxon>Arthropoda</taxon>
        <taxon>Hexapoda</taxon>
        <taxon>Insecta</taxon>
        <taxon>Pterygota</taxon>
        <taxon>Neoptera</taxon>
        <taxon>Endopterygota</taxon>
        <taxon>Diptera</taxon>
        <taxon>Brachycera</taxon>
        <taxon>Muscomorpha</taxon>
        <taxon>Ephydroidea</taxon>
        <taxon>Drosophilidae</taxon>
        <taxon>Scaptodrosophila</taxon>
    </lineage>
</organism>
<protein>
    <submittedName>
        <fullName evidence="3">Uncharacterized protein LOC115619975</fullName>
    </submittedName>
</protein>